<dbReference type="InterPro" id="IPR002871">
    <property type="entry name" value="NIF_FeS_clus_asmbl_NifU_N"/>
</dbReference>
<dbReference type="AlphaFoldDB" id="A0A4D6Y867"/>
<comment type="similarity">
    <text evidence="1 5">Belongs to the NifU family.</text>
</comment>
<accession>A0A4D6Y867</accession>
<dbReference type="CDD" id="cd06664">
    <property type="entry name" value="IscU_like"/>
    <property type="match status" value="1"/>
</dbReference>
<dbReference type="InterPro" id="IPR011339">
    <property type="entry name" value="ISCU"/>
</dbReference>
<evidence type="ECO:0000313" key="8">
    <source>
        <dbReference type="Proteomes" id="UP000298564"/>
    </source>
</evidence>
<dbReference type="SUPFAM" id="SSF82649">
    <property type="entry name" value="SufE/NifU"/>
    <property type="match status" value="1"/>
</dbReference>
<sequence length="126" mass="13577">MAYSKKVMDHYENPRNVGSFSSKDKNVGSGLVGAPACGDVMKLQIKVNKHGVIEDACFKTYGCGSAIASSSLVTEWVKGKSITEAETIKNTSIVEELELPPVKIHCSILAEDAIKAAIADYRSKKK</sequence>
<comment type="function">
    <text evidence="3">A scaffold on which IscS assembles Fe-S clusters. Subsequently gives the nascent cluster to other proteins. It is likely that Fe-S cluster coordination is flexible as the role of this complex is to build and then hand off Fe-S clusters.</text>
</comment>
<evidence type="ECO:0000313" key="7">
    <source>
        <dbReference type="EMBL" id="QCI22418.1"/>
    </source>
</evidence>
<dbReference type="Pfam" id="PF01592">
    <property type="entry name" value="NifU_N"/>
    <property type="match status" value="1"/>
</dbReference>
<proteinExistence type="inferred from homology"/>
<reference evidence="7 8" key="1">
    <citation type="submission" date="2018-12" db="EMBL/GenBank/DDBJ databases">
        <authorList>
            <person name="Chong R.A."/>
        </authorList>
    </citation>
    <scope>NUCLEOTIDE SEQUENCE [LARGE SCALE GENOMIC DNA]</scope>
    <source>
        <strain evidence="7 8">Lps</strain>
    </source>
</reference>
<dbReference type="RefSeq" id="WP_158356258.1">
    <property type="nucleotide sequence ID" value="NZ_CP034870.1"/>
</dbReference>
<dbReference type="Gene3D" id="3.90.1010.10">
    <property type="match status" value="1"/>
</dbReference>
<name>A0A4D6Y867_9GAMM</name>
<dbReference type="FunFam" id="3.90.1010.10:FF:000001">
    <property type="entry name" value="Iron-sulfur cluster assembly scaffold protein IscU"/>
    <property type="match status" value="1"/>
</dbReference>
<gene>
    <name evidence="7" type="primary">iscU</name>
    <name evidence="7" type="ORF">D9V70_03105</name>
</gene>
<dbReference type="GO" id="GO:0005737">
    <property type="term" value="C:cytoplasm"/>
    <property type="evidence" value="ECO:0007669"/>
    <property type="project" value="UniProtKB-ARBA"/>
</dbReference>
<dbReference type="GO" id="GO:0016226">
    <property type="term" value="P:iron-sulfur cluster assembly"/>
    <property type="evidence" value="ECO:0007669"/>
    <property type="project" value="UniProtKB-UniRule"/>
</dbReference>
<evidence type="ECO:0000256" key="5">
    <source>
        <dbReference type="RuleBase" id="RU362089"/>
    </source>
</evidence>
<evidence type="ECO:0000259" key="6">
    <source>
        <dbReference type="Pfam" id="PF01592"/>
    </source>
</evidence>
<comment type="subunit">
    <text evidence="4">Forms a heterotetramer with IscS; each subunit of the IscS dimer contacts an IscU monomer.</text>
</comment>
<feature type="domain" description="NIF system FeS cluster assembly NifU N-terminal" evidence="6">
    <location>
        <begin position="2"/>
        <end position="126"/>
    </location>
</feature>
<dbReference type="Proteomes" id="UP000298564">
    <property type="component" value="Chromosome"/>
</dbReference>
<dbReference type="OrthoDB" id="9808097at2"/>
<organism evidence="7 8">
    <name type="scientific">Buchnera aphidicola</name>
    <name type="common">Lipaphis pseudobrassicae</name>
    <dbReference type="NCBI Taxonomy" id="1258543"/>
    <lineage>
        <taxon>Bacteria</taxon>
        <taxon>Pseudomonadati</taxon>
        <taxon>Pseudomonadota</taxon>
        <taxon>Gammaproteobacteria</taxon>
        <taxon>Enterobacterales</taxon>
        <taxon>Erwiniaceae</taxon>
        <taxon>Buchnera</taxon>
    </lineage>
</organism>
<comment type="function">
    <text evidence="5">A scaffold on which IscS assembles Fe-S clusters. It is likely that Fe-S cluster coordination is flexible as the role of this complex is to build and then hand off Fe-S clusters.</text>
</comment>
<protein>
    <recommendedName>
        <fullName evidence="2 5">Iron-sulfur cluster assembly scaffold protein IscU</fullName>
    </recommendedName>
</protein>
<dbReference type="EMBL" id="CP034870">
    <property type="protein sequence ID" value="QCI22418.1"/>
    <property type="molecule type" value="Genomic_DNA"/>
</dbReference>
<evidence type="ECO:0000256" key="3">
    <source>
        <dbReference type="ARBA" id="ARBA00058589"/>
    </source>
</evidence>
<dbReference type="NCBIfam" id="TIGR01999">
    <property type="entry name" value="iscU"/>
    <property type="match status" value="1"/>
</dbReference>
<dbReference type="PANTHER" id="PTHR10093">
    <property type="entry name" value="IRON-SULFUR CLUSTER ASSEMBLY ENZYME NIFU HOMOLOG"/>
    <property type="match status" value="1"/>
</dbReference>
<evidence type="ECO:0000256" key="1">
    <source>
        <dbReference type="ARBA" id="ARBA00006420"/>
    </source>
</evidence>
<dbReference type="GO" id="GO:0005506">
    <property type="term" value="F:iron ion binding"/>
    <property type="evidence" value="ECO:0007669"/>
    <property type="project" value="UniProtKB-UniRule"/>
</dbReference>
<evidence type="ECO:0000256" key="2">
    <source>
        <dbReference type="ARBA" id="ARBA00014836"/>
    </source>
</evidence>
<reference evidence="7 8" key="2">
    <citation type="submission" date="2019-05" db="EMBL/GenBank/DDBJ databases">
        <title>Genome evolution of the obligate endosymbiont Buchnera aphidicola.</title>
        <authorList>
            <person name="Moran N.A."/>
        </authorList>
    </citation>
    <scope>NUCLEOTIDE SEQUENCE [LARGE SCALE GENOMIC DNA]</scope>
    <source>
        <strain evidence="7 8">Lps</strain>
    </source>
</reference>
<dbReference type="GO" id="GO:0051536">
    <property type="term" value="F:iron-sulfur cluster binding"/>
    <property type="evidence" value="ECO:0007669"/>
    <property type="project" value="UniProtKB-UniRule"/>
</dbReference>
<evidence type="ECO:0000256" key="4">
    <source>
        <dbReference type="ARBA" id="ARBA00063261"/>
    </source>
</evidence>